<dbReference type="InterPro" id="IPR008949">
    <property type="entry name" value="Isoprenoid_synthase_dom_sf"/>
</dbReference>
<dbReference type="Pfam" id="PF03936">
    <property type="entry name" value="Terpene_synth_C"/>
    <property type="match status" value="1"/>
</dbReference>
<evidence type="ECO:0000259" key="4">
    <source>
        <dbReference type="Pfam" id="PF03936"/>
    </source>
</evidence>
<dbReference type="InterPro" id="IPR008930">
    <property type="entry name" value="Terpenoid_cyclase/PrenylTrfase"/>
</dbReference>
<feature type="non-terminal residue" evidence="5">
    <location>
        <position position="262"/>
    </location>
</feature>
<dbReference type="GO" id="GO:0010333">
    <property type="term" value="F:terpene synthase activity"/>
    <property type="evidence" value="ECO:0007669"/>
    <property type="project" value="InterPro"/>
</dbReference>
<keyword evidence="3" id="KW-0460">Magnesium</keyword>
<accession>A0A199UWH7</accession>
<protein>
    <submittedName>
        <fullName evidence="5">Terpene synthase 10</fullName>
    </submittedName>
</protein>
<dbReference type="STRING" id="4615.A0A199UWH7"/>
<dbReference type="Gene3D" id="1.50.10.130">
    <property type="entry name" value="Terpene synthase, N-terminal domain"/>
    <property type="match status" value="1"/>
</dbReference>
<dbReference type="GO" id="GO:0016114">
    <property type="term" value="P:terpenoid biosynthetic process"/>
    <property type="evidence" value="ECO:0007669"/>
    <property type="project" value="InterPro"/>
</dbReference>
<proteinExistence type="predicted"/>
<dbReference type="PANTHER" id="PTHR31225">
    <property type="entry name" value="OS04G0344100 PROTEIN-RELATED"/>
    <property type="match status" value="1"/>
</dbReference>
<reference evidence="5 6" key="1">
    <citation type="journal article" date="2016" name="DNA Res.">
        <title>The draft genome of MD-2 pineapple using hybrid error correction of long reads.</title>
        <authorList>
            <person name="Redwan R.M."/>
            <person name="Saidin A."/>
            <person name="Kumar S.V."/>
        </authorList>
    </citation>
    <scope>NUCLEOTIDE SEQUENCE [LARGE SCALE GENOMIC DNA]</scope>
    <source>
        <strain evidence="6">cv. MD2</strain>
        <tissue evidence="5">Leaf</tissue>
    </source>
</reference>
<evidence type="ECO:0000256" key="1">
    <source>
        <dbReference type="ARBA" id="ARBA00001946"/>
    </source>
</evidence>
<evidence type="ECO:0000256" key="2">
    <source>
        <dbReference type="ARBA" id="ARBA00022723"/>
    </source>
</evidence>
<gene>
    <name evidence="5" type="ORF">ACMD2_13024</name>
</gene>
<dbReference type="SUPFAM" id="SSF48239">
    <property type="entry name" value="Terpenoid cyclases/Protein prenyltransferases"/>
    <property type="match status" value="1"/>
</dbReference>
<dbReference type="InterPro" id="IPR036965">
    <property type="entry name" value="Terpene_synth_N_sf"/>
</dbReference>
<comment type="cofactor">
    <cofactor evidence="1">
        <name>Mg(2+)</name>
        <dbReference type="ChEBI" id="CHEBI:18420"/>
    </cofactor>
</comment>
<feature type="domain" description="Terpene synthase metal-binding" evidence="4">
    <location>
        <begin position="96"/>
        <end position="170"/>
    </location>
</feature>
<evidence type="ECO:0000313" key="5">
    <source>
        <dbReference type="EMBL" id="OAY68971.1"/>
    </source>
</evidence>
<dbReference type="Gene3D" id="1.10.600.10">
    <property type="entry name" value="Farnesyl Diphosphate Synthase"/>
    <property type="match status" value="2"/>
</dbReference>
<evidence type="ECO:0000256" key="3">
    <source>
        <dbReference type="ARBA" id="ARBA00022842"/>
    </source>
</evidence>
<dbReference type="SUPFAM" id="SSF48576">
    <property type="entry name" value="Terpenoid synthases"/>
    <property type="match status" value="2"/>
</dbReference>
<dbReference type="GO" id="GO:0000287">
    <property type="term" value="F:magnesium ion binding"/>
    <property type="evidence" value="ECO:0007669"/>
    <property type="project" value="InterPro"/>
</dbReference>
<organism evidence="5 6">
    <name type="scientific">Ananas comosus</name>
    <name type="common">Pineapple</name>
    <name type="synonym">Ananas ananas</name>
    <dbReference type="NCBI Taxonomy" id="4615"/>
    <lineage>
        <taxon>Eukaryota</taxon>
        <taxon>Viridiplantae</taxon>
        <taxon>Streptophyta</taxon>
        <taxon>Embryophyta</taxon>
        <taxon>Tracheophyta</taxon>
        <taxon>Spermatophyta</taxon>
        <taxon>Magnoliopsida</taxon>
        <taxon>Liliopsida</taxon>
        <taxon>Poales</taxon>
        <taxon>Bromeliaceae</taxon>
        <taxon>Bromelioideae</taxon>
        <taxon>Ananas</taxon>
    </lineage>
</organism>
<dbReference type="InterPro" id="IPR050148">
    <property type="entry name" value="Terpene_synthase-like"/>
</dbReference>
<dbReference type="PANTHER" id="PTHR31225:SF252">
    <property type="entry name" value="TERPENE SYNTHASE 12-RELATED"/>
    <property type="match status" value="1"/>
</dbReference>
<comment type="caution">
    <text evidence="5">The sequence shown here is derived from an EMBL/GenBank/DDBJ whole genome shotgun (WGS) entry which is preliminary data.</text>
</comment>
<dbReference type="InterPro" id="IPR005630">
    <property type="entry name" value="Terpene_synthase_metal-bd"/>
</dbReference>
<name>A0A199UWH7_ANACO</name>
<dbReference type="EMBL" id="LSRQ01004632">
    <property type="protein sequence ID" value="OAY68971.1"/>
    <property type="molecule type" value="Genomic_DNA"/>
</dbReference>
<dbReference type="Proteomes" id="UP000092600">
    <property type="component" value="Unassembled WGS sequence"/>
</dbReference>
<evidence type="ECO:0000313" key="6">
    <source>
        <dbReference type="Proteomes" id="UP000092600"/>
    </source>
</evidence>
<keyword evidence="2" id="KW-0479">Metal-binding</keyword>
<dbReference type="AlphaFoldDB" id="A0A199UWH7"/>
<sequence length="262" mass="29586">MALHLASPSPAPSIVLASPDRRLRQGLPTVLSPIDGLFKDEKGNFKSNLSDQIKSLLSLYEASYLAAEGEDTLIEAQNFTIQHLNDFLLYSSHENEKDRLMENYLLSVGYAFEPKHSMFRLAQTKANSLIAAVNNVYDVYGSPDELELLTKAVDRWNALDINQLPEYMKFEHQRDDVAKSIHCCVHHEGLAEATAREHIEELIDDCWKKLNGARNERFTAVAVNLPRTTRCFYIHGDGFGSPEVETKDRIFYIHGDGFGSPE</sequence>